<organism evidence="1 2">
    <name type="scientific">Chaetoceros tenuissimus</name>
    <dbReference type="NCBI Taxonomy" id="426638"/>
    <lineage>
        <taxon>Eukaryota</taxon>
        <taxon>Sar</taxon>
        <taxon>Stramenopiles</taxon>
        <taxon>Ochrophyta</taxon>
        <taxon>Bacillariophyta</taxon>
        <taxon>Coscinodiscophyceae</taxon>
        <taxon>Chaetocerotophycidae</taxon>
        <taxon>Chaetocerotales</taxon>
        <taxon>Chaetocerotaceae</taxon>
        <taxon>Chaetoceros</taxon>
    </lineage>
</organism>
<sequence>MNPQELCDGRGYAQYENGILVDGTAACSRETFCCRFFTFQSYNNGESFTDEEQFQRTCGGGYNGGYGGNYITGATGVICHGTENNPANCDGPQSCLALDAVVVKGGSCRGWNVLETGCFFLMSFAH</sequence>
<name>A0AAD3CLF0_9STRA</name>
<protein>
    <submittedName>
        <fullName evidence="1">Uncharacterized protein</fullName>
    </submittedName>
</protein>
<keyword evidence="2" id="KW-1185">Reference proteome</keyword>
<dbReference type="AlphaFoldDB" id="A0AAD3CLF0"/>
<proteinExistence type="predicted"/>
<evidence type="ECO:0000313" key="2">
    <source>
        <dbReference type="Proteomes" id="UP001054902"/>
    </source>
</evidence>
<reference evidence="1 2" key="1">
    <citation type="journal article" date="2021" name="Sci. Rep.">
        <title>The genome of the diatom Chaetoceros tenuissimus carries an ancient integrated fragment of an extant virus.</title>
        <authorList>
            <person name="Hongo Y."/>
            <person name="Kimura K."/>
            <person name="Takaki Y."/>
            <person name="Yoshida Y."/>
            <person name="Baba S."/>
            <person name="Kobayashi G."/>
            <person name="Nagasaki K."/>
            <person name="Hano T."/>
            <person name="Tomaru Y."/>
        </authorList>
    </citation>
    <scope>NUCLEOTIDE SEQUENCE [LARGE SCALE GENOMIC DNA]</scope>
    <source>
        <strain evidence="1 2">NIES-3715</strain>
    </source>
</reference>
<comment type="caution">
    <text evidence="1">The sequence shown here is derived from an EMBL/GenBank/DDBJ whole genome shotgun (WGS) entry which is preliminary data.</text>
</comment>
<evidence type="ECO:0000313" key="1">
    <source>
        <dbReference type="EMBL" id="GFH47728.1"/>
    </source>
</evidence>
<dbReference type="EMBL" id="BLLK01000023">
    <property type="protein sequence ID" value="GFH47728.1"/>
    <property type="molecule type" value="Genomic_DNA"/>
</dbReference>
<accession>A0AAD3CLF0</accession>
<dbReference type="Proteomes" id="UP001054902">
    <property type="component" value="Unassembled WGS sequence"/>
</dbReference>
<gene>
    <name evidence="1" type="ORF">CTEN210_04203</name>
</gene>